<feature type="transmembrane region" description="Helical" evidence="1">
    <location>
        <begin position="6"/>
        <end position="25"/>
    </location>
</feature>
<evidence type="ECO:0000313" key="3">
    <source>
        <dbReference type="Proteomes" id="UP000034832"/>
    </source>
</evidence>
<keyword evidence="1" id="KW-0812">Transmembrane</keyword>
<dbReference type="RefSeq" id="WP_046826803.1">
    <property type="nucleotide sequence ID" value="NZ_LBIA02000001.1"/>
</dbReference>
<dbReference type="AlphaFoldDB" id="A0A4U6BRZ5"/>
<dbReference type="Proteomes" id="UP000034832">
    <property type="component" value="Unassembled WGS sequence"/>
</dbReference>
<organism evidence="2 3">
    <name type="scientific">Afipia massiliensis</name>
    <dbReference type="NCBI Taxonomy" id="211460"/>
    <lineage>
        <taxon>Bacteria</taxon>
        <taxon>Pseudomonadati</taxon>
        <taxon>Pseudomonadota</taxon>
        <taxon>Alphaproteobacteria</taxon>
        <taxon>Hyphomicrobiales</taxon>
        <taxon>Nitrobacteraceae</taxon>
        <taxon>Afipia</taxon>
    </lineage>
</organism>
<evidence type="ECO:0000313" key="2">
    <source>
        <dbReference type="EMBL" id="TKT72741.1"/>
    </source>
</evidence>
<sequence length="105" mass="12021">MLVVIGLEIGSWPFFSFLLGSFLGAPNMKVGFWIKTLMLVSPGILISFLAFLFLWLERNRRFCPLALLLLVAFVAVFLVIQKPSLLHIALDYAQFRAQLFLRLFN</sequence>
<keyword evidence="1" id="KW-0472">Membrane</keyword>
<proteinExistence type="predicted"/>
<reference evidence="2" key="1">
    <citation type="submission" date="2019-04" db="EMBL/GenBank/DDBJ databases">
        <title>Whole genome sequencing of cave bacteria.</title>
        <authorList>
            <person name="Gan H.M."/>
            <person name="Barton H."/>
            <person name="Savka M.A."/>
        </authorList>
    </citation>
    <scope>NUCLEOTIDE SEQUENCE [LARGE SCALE GENOMIC DNA]</scope>
    <source>
        <strain evidence="2">LC387</strain>
    </source>
</reference>
<dbReference type="EMBL" id="LBIA02000001">
    <property type="protein sequence ID" value="TKT72741.1"/>
    <property type="molecule type" value="Genomic_DNA"/>
</dbReference>
<feature type="transmembrane region" description="Helical" evidence="1">
    <location>
        <begin position="62"/>
        <end position="80"/>
    </location>
</feature>
<keyword evidence="1" id="KW-1133">Transmembrane helix</keyword>
<feature type="transmembrane region" description="Helical" evidence="1">
    <location>
        <begin position="37"/>
        <end position="56"/>
    </location>
</feature>
<accession>A0A4U6BRZ5</accession>
<evidence type="ECO:0000256" key="1">
    <source>
        <dbReference type="SAM" id="Phobius"/>
    </source>
</evidence>
<comment type="caution">
    <text evidence="2">The sequence shown here is derived from an EMBL/GenBank/DDBJ whole genome shotgun (WGS) entry which is preliminary data.</text>
</comment>
<name>A0A4U6BRZ5_9BRAD</name>
<gene>
    <name evidence="2" type="ORF">YH63_015620</name>
</gene>
<keyword evidence="3" id="KW-1185">Reference proteome</keyword>
<protein>
    <submittedName>
        <fullName evidence="2">Uncharacterized protein</fullName>
    </submittedName>
</protein>
<dbReference type="STRING" id="211460.YH63_03390"/>